<evidence type="ECO:0008006" key="4">
    <source>
        <dbReference type="Google" id="ProtNLM"/>
    </source>
</evidence>
<evidence type="ECO:0000313" key="2">
    <source>
        <dbReference type="EMBL" id="GAA4083199.1"/>
    </source>
</evidence>
<feature type="compositionally biased region" description="Polar residues" evidence="1">
    <location>
        <begin position="128"/>
        <end position="140"/>
    </location>
</feature>
<reference evidence="3" key="1">
    <citation type="journal article" date="2019" name="Int. J. Syst. Evol. Microbiol.">
        <title>The Global Catalogue of Microorganisms (GCM) 10K type strain sequencing project: providing services to taxonomists for standard genome sequencing and annotation.</title>
        <authorList>
            <consortium name="The Broad Institute Genomics Platform"/>
            <consortium name="The Broad Institute Genome Sequencing Center for Infectious Disease"/>
            <person name="Wu L."/>
            <person name="Ma J."/>
        </authorList>
    </citation>
    <scope>NUCLEOTIDE SEQUENCE [LARGE SCALE GENOMIC DNA]</scope>
    <source>
        <strain evidence="3">JCM 17304</strain>
    </source>
</reference>
<feature type="region of interest" description="Disordered" evidence="1">
    <location>
        <begin position="120"/>
        <end position="168"/>
    </location>
</feature>
<sequence length="209" mass="22290">MTAPLFDLYLTGELAPGQPRDLALQQLAALFKRPVDQVEKLLSGKANRIRKDLDLSQVQRYQQVFVKMGVIAISKPSTAPVPTPAASPSEVAATGQSLNLSPTGTPVLRDDERQIVNASAPDTDHLSLAQSGENLGNQNDMPPLPTPNTEHISLGSAGDNLIESKPPEPEVDIEALTADLSLCEAGTPVLTPKTETNHPVPDTSHLKLK</sequence>
<keyword evidence="3" id="KW-1185">Reference proteome</keyword>
<proteinExistence type="predicted"/>
<protein>
    <recommendedName>
        <fullName evidence="4">DNA-binding protein</fullName>
    </recommendedName>
</protein>
<organism evidence="2 3">
    <name type="scientific">Zhongshania borealis</name>
    <dbReference type="NCBI Taxonomy" id="889488"/>
    <lineage>
        <taxon>Bacteria</taxon>
        <taxon>Pseudomonadati</taxon>
        <taxon>Pseudomonadota</taxon>
        <taxon>Gammaproteobacteria</taxon>
        <taxon>Cellvibrionales</taxon>
        <taxon>Spongiibacteraceae</taxon>
        <taxon>Zhongshania</taxon>
    </lineage>
</organism>
<feature type="region of interest" description="Disordered" evidence="1">
    <location>
        <begin position="187"/>
        <end position="209"/>
    </location>
</feature>
<dbReference type="EMBL" id="BAABDM010000001">
    <property type="protein sequence ID" value="GAA4083199.1"/>
    <property type="molecule type" value="Genomic_DNA"/>
</dbReference>
<dbReference type="Proteomes" id="UP001500392">
    <property type="component" value="Unassembled WGS sequence"/>
</dbReference>
<comment type="caution">
    <text evidence="2">The sequence shown here is derived from an EMBL/GenBank/DDBJ whole genome shotgun (WGS) entry which is preliminary data.</text>
</comment>
<evidence type="ECO:0000313" key="3">
    <source>
        <dbReference type="Proteomes" id="UP001500392"/>
    </source>
</evidence>
<gene>
    <name evidence="2" type="ORF">GCM10022414_02400</name>
</gene>
<accession>A0ABP7W8N9</accession>
<dbReference type="RefSeq" id="WP_344931881.1">
    <property type="nucleotide sequence ID" value="NZ_BAABDM010000001.1"/>
</dbReference>
<feature type="region of interest" description="Disordered" evidence="1">
    <location>
        <begin position="76"/>
        <end position="107"/>
    </location>
</feature>
<evidence type="ECO:0000256" key="1">
    <source>
        <dbReference type="SAM" id="MobiDB-lite"/>
    </source>
</evidence>
<feature type="compositionally biased region" description="Polar residues" evidence="1">
    <location>
        <begin position="95"/>
        <end position="104"/>
    </location>
</feature>
<name>A0ABP7W8N9_9GAMM</name>